<proteinExistence type="predicted"/>
<dbReference type="Proteomes" id="UP001152622">
    <property type="component" value="Chromosome 10"/>
</dbReference>
<evidence type="ECO:0000313" key="2">
    <source>
        <dbReference type="EMBL" id="KAJ8347726.1"/>
    </source>
</evidence>
<keyword evidence="3" id="KW-1185">Reference proteome</keyword>
<dbReference type="AlphaFoldDB" id="A0A9Q1EZ26"/>
<comment type="caution">
    <text evidence="2">The sequence shown here is derived from an EMBL/GenBank/DDBJ whole genome shotgun (WGS) entry which is preliminary data.</text>
</comment>
<reference evidence="2" key="1">
    <citation type="journal article" date="2023" name="Science">
        <title>Genome structures resolve the early diversification of teleost fishes.</title>
        <authorList>
            <person name="Parey E."/>
            <person name="Louis A."/>
            <person name="Montfort J."/>
            <person name="Bouchez O."/>
            <person name="Roques C."/>
            <person name="Iampietro C."/>
            <person name="Lluch J."/>
            <person name="Castinel A."/>
            <person name="Donnadieu C."/>
            <person name="Desvignes T."/>
            <person name="Floi Bucao C."/>
            <person name="Jouanno E."/>
            <person name="Wen M."/>
            <person name="Mejri S."/>
            <person name="Dirks R."/>
            <person name="Jansen H."/>
            <person name="Henkel C."/>
            <person name="Chen W.J."/>
            <person name="Zahm M."/>
            <person name="Cabau C."/>
            <person name="Klopp C."/>
            <person name="Thompson A.W."/>
            <person name="Robinson-Rechavi M."/>
            <person name="Braasch I."/>
            <person name="Lecointre G."/>
            <person name="Bobe J."/>
            <person name="Postlethwait J.H."/>
            <person name="Berthelot C."/>
            <person name="Roest Crollius H."/>
            <person name="Guiguen Y."/>
        </authorList>
    </citation>
    <scope>NUCLEOTIDE SEQUENCE</scope>
    <source>
        <strain evidence="2">WJC10195</strain>
    </source>
</reference>
<accession>A0A9Q1EZ26</accession>
<evidence type="ECO:0000256" key="1">
    <source>
        <dbReference type="SAM" id="MobiDB-lite"/>
    </source>
</evidence>
<protein>
    <submittedName>
        <fullName evidence="2">Uncharacterized protein</fullName>
    </submittedName>
</protein>
<organism evidence="2 3">
    <name type="scientific">Synaphobranchus kaupii</name>
    <name type="common">Kaup's arrowtooth eel</name>
    <dbReference type="NCBI Taxonomy" id="118154"/>
    <lineage>
        <taxon>Eukaryota</taxon>
        <taxon>Metazoa</taxon>
        <taxon>Chordata</taxon>
        <taxon>Craniata</taxon>
        <taxon>Vertebrata</taxon>
        <taxon>Euteleostomi</taxon>
        <taxon>Actinopterygii</taxon>
        <taxon>Neopterygii</taxon>
        <taxon>Teleostei</taxon>
        <taxon>Anguilliformes</taxon>
        <taxon>Synaphobranchidae</taxon>
        <taxon>Synaphobranchus</taxon>
    </lineage>
</organism>
<gene>
    <name evidence="2" type="ORF">SKAU_G00263150</name>
</gene>
<dbReference type="EMBL" id="JAINUF010000010">
    <property type="protein sequence ID" value="KAJ8347726.1"/>
    <property type="molecule type" value="Genomic_DNA"/>
</dbReference>
<feature type="region of interest" description="Disordered" evidence="1">
    <location>
        <begin position="108"/>
        <end position="131"/>
    </location>
</feature>
<sequence length="131" mass="13717">MAADGSISTPVRGVRFHVRVGGSEVGANGSCLINLLYSPSPLPQFPAYEHSGVHTGRAGGRGQRGEESLTGSPFPDPDGGILRGAGHEDSDPVQLVTRNITLEGLQTHITEDGQPGEAAPFILNSPELPYF</sequence>
<evidence type="ECO:0000313" key="3">
    <source>
        <dbReference type="Proteomes" id="UP001152622"/>
    </source>
</evidence>
<name>A0A9Q1EZ26_SYNKA</name>
<feature type="region of interest" description="Disordered" evidence="1">
    <location>
        <begin position="48"/>
        <end position="90"/>
    </location>
</feature>